<dbReference type="GO" id="GO:0016627">
    <property type="term" value="F:oxidoreductase activity, acting on the CH-CH group of donors"/>
    <property type="evidence" value="ECO:0007669"/>
    <property type="project" value="InterPro"/>
</dbReference>
<dbReference type="FunFam" id="1.20.120.1630:FF:000017">
    <property type="entry name" value="3-oxo-5-alpha-steroid 4-dehydrogenase family protein"/>
    <property type="match status" value="1"/>
</dbReference>
<dbReference type="InterPro" id="IPR039357">
    <property type="entry name" value="SRD5A/TECR"/>
</dbReference>
<accession>A0A9D5D077</accession>
<evidence type="ECO:0000256" key="3">
    <source>
        <dbReference type="ARBA" id="ARBA00022692"/>
    </source>
</evidence>
<feature type="transmembrane region" description="Helical" evidence="6">
    <location>
        <begin position="63"/>
        <end position="87"/>
    </location>
</feature>
<keyword evidence="3 6" id="KW-0812">Transmembrane</keyword>
<name>A0A9D5D077_9LILI</name>
<dbReference type="PROSITE" id="PS50244">
    <property type="entry name" value="S5A_REDUCTASE"/>
    <property type="match status" value="1"/>
</dbReference>
<reference evidence="8" key="1">
    <citation type="submission" date="2021-03" db="EMBL/GenBank/DDBJ databases">
        <authorList>
            <person name="Li Z."/>
            <person name="Yang C."/>
        </authorList>
    </citation>
    <scope>NUCLEOTIDE SEQUENCE</scope>
    <source>
        <strain evidence="8">Dzin_1.0</strain>
        <tissue evidence="8">Leaf</tissue>
    </source>
</reference>
<dbReference type="InterPro" id="IPR001104">
    <property type="entry name" value="3-oxo-5_a-steroid_4-DH_C"/>
</dbReference>
<feature type="transmembrane region" description="Helical" evidence="6">
    <location>
        <begin position="15"/>
        <end position="33"/>
    </location>
</feature>
<comment type="subcellular location">
    <subcellularLocation>
        <location evidence="1">Membrane</location>
        <topology evidence="1">Multi-pass membrane protein</topology>
    </subcellularLocation>
</comment>
<comment type="similarity">
    <text evidence="2">Belongs to the steroid 5-alpha reductase family.</text>
</comment>
<keyword evidence="5 6" id="KW-0472">Membrane</keyword>
<evidence type="ECO:0000256" key="4">
    <source>
        <dbReference type="ARBA" id="ARBA00022989"/>
    </source>
</evidence>
<organism evidence="8 9">
    <name type="scientific">Dioscorea zingiberensis</name>
    <dbReference type="NCBI Taxonomy" id="325984"/>
    <lineage>
        <taxon>Eukaryota</taxon>
        <taxon>Viridiplantae</taxon>
        <taxon>Streptophyta</taxon>
        <taxon>Embryophyta</taxon>
        <taxon>Tracheophyta</taxon>
        <taxon>Spermatophyta</taxon>
        <taxon>Magnoliopsida</taxon>
        <taxon>Liliopsida</taxon>
        <taxon>Dioscoreales</taxon>
        <taxon>Dioscoreaceae</taxon>
        <taxon>Dioscorea</taxon>
    </lineage>
</organism>
<feature type="domain" description="3-oxo-5-alpha-steroid 4-dehydrogenase C-terminal" evidence="7">
    <location>
        <begin position="132"/>
        <end position="264"/>
    </location>
</feature>
<evidence type="ECO:0000256" key="1">
    <source>
        <dbReference type="ARBA" id="ARBA00004141"/>
    </source>
</evidence>
<proteinExistence type="inferred from homology"/>
<gene>
    <name evidence="8" type="ORF">J5N97_010858</name>
</gene>
<reference evidence="8" key="2">
    <citation type="journal article" date="2022" name="Hortic Res">
        <title>The genome of Dioscorea zingiberensis sheds light on the biosynthesis, origin and evolution of the medicinally important diosgenin saponins.</title>
        <authorList>
            <person name="Li Y."/>
            <person name="Tan C."/>
            <person name="Li Z."/>
            <person name="Guo J."/>
            <person name="Li S."/>
            <person name="Chen X."/>
            <person name="Wang C."/>
            <person name="Dai X."/>
            <person name="Yang H."/>
            <person name="Song W."/>
            <person name="Hou L."/>
            <person name="Xu J."/>
            <person name="Tong Z."/>
            <person name="Xu A."/>
            <person name="Yuan X."/>
            <person name="Wang W."/>
            <person name="Yang Q."/>
            <person name="Chen L."/>
            <person name="Sun Z."/>
            <person name="Wang K."/>
            <person name="Pan B."/>
            <person name="Chen J."/>
            <person name="Bao Y."/>
            <person name="Liu F."/>
            <person name="Qi X."/>
            <person name="Gang D.R."/>
            <person name="Wen J."/>
            <person name="Li J."/>
        </authorList>
    </citation>
    <scope>NUCLEOTIDE SEQUENCE</scope>
    <source>
        <strain evidence="8">Dzin_1.0</strain>
    </source>
</reference>
<feature type="transmembrane region" description="Helical" evidence="6">
    <location>
        <begin position="124"/>
        <end position="143"/>
    </location>
</feature>
<evidence type="ECO:0000313" key="9">
    <source>
        <dbReference type="Proteomes" id="UP001085076"/>
    </source>
</evidence>
<evidence type="ECO:0000259" key="7">
    <source>
        <dbReference type="Pfam" id="PF02544"/>
    </source>
</evidence>
<dbReference type="Proteomes" id="UP001085076">
    <property type="component" value="Miscellaneous, Linkage group lg02"/>
</dbReference>
<feature type="transmembrane region" description="Helical" evidence="6">
    <location>
        <begin position="194"/>
        <end position="217"/>
    </location>
</feature>
<evidence type="ECO:0000256" key="5">
    <source>
        <dbReference type="ARBA" id="ARBA00023136"/>
    </source>
</evidence>
<dbReference type="GO" id="GO:0006629">
    <property type="term" value="P:lipid metabolic process"/>
    <property type="evidence" value="ECO:0007669"/>
    <property type="project" value="InterPro"/>
</dbReference>
<dbReference type="GO" id="GO:0016020">
    <property type="term" value="C:membrane"/>
    <property type="evidence" value="ECO:0007669"/>
    <property type="project" value="UniProtKB-SubCell"/>
</dbReference>
<evidence type="ECO:0000256" key="6">
    <source>
        <dbReference type="SAM" id="Phobius"/>
    </source>
</evidence>
<evidence type="ECO:0000313" key="8">
    <source>
        <dbReference type="EMBL" id="KAJ0982603.1"/>
    </source>
</evidence>
<sequence>MAVLMDFVFPAPPSWLMTAMTVITATFSVIGGISEASGKNGQYSKFWNAGGDIRRKTKIPSRVGMFFAYSPALAAALVSFAIPAFSFAGRSRLVGTVLGIHFFKRVFEVLFIHHYSGQIMLNDTIVISMGYFINTVCLLYAQYLTHGTPEPSFDLKNAGIVLFIVGITGNFYHHWLLSKLRRKDEKEYKIPSGGLFGLVICPHYLFEIIGFFGIALISQTLYSFTWAFGTMLYLGGRSYATRKWYLSKFENFSRDVKAVVPYVF</sequence>
<dbReference type="Pfam" id="PF02544">
    <property type="entry name" value="Steroid_dh"/>
    <property type="match status" value="1"/>
</dbReference>
<feature type="transmembrane region" description="Helical" evidence="6">
    <location>
        <begin position="155"/>
        <end position="173"/>
    </location>
</feature>
<feature type="transmembrane region" description="Helical" evidence="6">
    <location>
        <begin position="93"/>
        <end position="112"/>
    </location>
</feature>
<dbReference type="Gene3D" id="1.20.120.1630">
    <property type="match status" value="1"/>
</dbReference>
<dbReference type="PANTHER" id="PTHR10556:SF35">
    <property type="entry name" value="3-OXO-5-ALPHA-STEROID 4-DEHYDROGENASE FAMILY PROTEIN"/>
    <property type="match status" value="1"/>
</dbReference>
<protein>
    <recommendedName>
        <fullName evidence="7">3-oxo-5-alpha-steroid 4-dehydrogenase C-terminal domain-containing protein</fullName>
    </recommendedName>
</protein>
<keyword evidence="9" id="KW-1185">Reference proteome</keyword>
<dbReference type="OrthoDB" id="5788137at2759"/>
<comment type="caution">
    <text evidence="8">The sequence shown here is derived from an EMBL/GenBank/DDBJ whole genome shotgun (WGS) entry which is preliminary data.</text>
</comment>
<evidence type="ECO:0000256" key="2">
    <source>
        <dbReference type="ARBA" id="ARBA00007742"/>
    </source>
</evidence>
<dbReference type="AlphaFoldDB" id="A0A9D5D077"/>
<dbReference type="EMBL" id="JAGGNH010000002">
    <property type="protein sequence ID" value="KAJ0982603.1"/>
    <property type="molecule type" value="Genomic_DNA"/>
</dbReference>
<keyword evidence="4 6" id="KW-1133">Transmembrane helix</keyword>
<dbReference type="PANTHER" id="PTHR10556">
    <property type="entry name" value="3-OXO-5-ALPHA-STEROID 4-DEHYDROGENASE"/>
    <property type="match status" value="1"/>
</dbReference>
<feature type="transmembrane region" description="Helical" evidence="6">
    <location>
        <begin position="223"/>
        <end position="240"/>
    </location>
</feature>